<gene>
    <name evidence="1" type="ORF">DdX_17610</name>
</gene>
<organism evidence="1 2">
    <name type="scientific">Ditylenchus destructor</name>
    <dbReference type="NCBI Taxonomy" id="166010"/>
    <lineage>
        <taxon>Eukaryota</taxon>
        <taxon>Metazoa</taxon>
        <taxon>Ecdysozoa</taxon>
        <taxon>Nematoda</taxon>
        <taxon>Chromadorea</taxon>
        <taxon>Rhabditida</taxon>
        <taxon>Tylenchina</taxon>
        <taxon>Tylenchomorpha</taxon>
        <taxon>Sphaerularioidea</taxon>
        <taxon>Anguinidae</taxon>
        <taxon>Anguininae</taxon>
        <taxon>Ditylenchus</taxon>
    </lineage>
</organism>
<comment type="caution">
    <text evidence="1">The sequence shown here is derived from an EMBL/GenBank/DDBJ whole genome shotgun (WGS) entry which is preliminary data.</text>
</comment>
<reference evidence="1" key="1">
    <citation type="submission" date="2022-01" db="EMBL/GenBank/DDBJ databases">
        <title>Genome Sequence Resource for Two Populations of Ditylenchus destructor, the Migratory Endoparasitic Phytonematode.</title>
        <authorList>
            <person name="Zhang H."/>
            <person name="Lin R."/>
            <person name="Xie B."/>
        </authorList>
    </citation>
    <scope>NUCLEOTIDE SEQUENCE</scope>
    <source>
        <strain evidence="1">BazhouSP</strain>
    </source>
</reference>
<evidence type="ECO:0000313" key="1">
    <source>
        <dbReference type="EMBL" id="KAI1698950.1"/>
    </source>
</evidence>
<evidence type="ECO:0000313" key="2">
    <source>
        <dbReference type="Proteomes" id="UP001201812"/>
    </source>
</evidence>
<proteinExistence type="predicted"/>
<protein>
    <submittedName>
        <fullName evidence="1">Uncharacterized protein</fullName>
    </submittedName>
</protein>
<dbReference type="EMBL" id="JAKKPZ010000197">
    <property type="protein sequence ID" value="KAI1698950.1"/>
    <property type="molecule type" value="Genomic_DNA"/>
</dbReference>
<sequence length="72" mass="8664">MPSKYDTYFDIRSENRNMVAKCLQEGCNYTYKWDSHKSNYSLRTHLQHNHKEVFQKLVECRTAERPTFSLGM</sequence>
<name>A0AAD4QZ08_9BILA</name>
<accession>A0AAD4QZ08</accession>
<keyword evidence="2" id="KW-1185">Reference proteome</keyword>
<dbReference type="AlphaFoldDB" id="A0AAD4QZ08"/>
<dbReference type="Proteomes" id="UP001201812">
    <property type="component" value="Unassembled WGS sequence"/>
</dbReference>